<evidence type="ECO:0000313" key="11">
    <source>
        <dbReference type="EMBL" id="QTA91117.1"/>
    </source>
</evidence>
<dbReference type="PROSITE" id="PS50109">
    <property type="entry name" value="HIS_KIN"/>
    <property type="match status" value="1"/>
</dbReference>
<dbReference type="SMART" id="SM00388">
    <property type="entry name" value="HisKA"/>
    <property type="match status" value="1"/>
</dbReference>
<dbReference type="CDD" id="cd00082">
    <property type="entry name" value="HisKA"/>
    <property type="match status" value="1"/>
</dbReference>
<keyword evidence="8" id="KW-0902">Two-component regulatory system</keyword>
<evidence type="ECO:0000256" key="1">
    <source>
        <dbReference type="ARBA" id="ARBA00000085"/>
    </source>
</evidence>
<name>A0A975BT45_9BACT</name>
<dbReference type="SUPFAM" id="SSF55874">
    <property type="entry name" value="ATPase domain of HSP90 chaperone/DNA topoisomerase II/histidine kinase"/>
    <property type="match status" value="1"/>
</dbReference>
<evidence type="ECO:0000256" key="5">
    <source>
        <dbReference type="ARBA" id="ARBA00022741"/>
    </source>
</evidence>
<dbReference type="RefSeq" id="WP_207679027.1">
    <property type="nucleotide sequence ID" value="NZ_CP061800.1"/>
</dbReference>
<dbReference type="GO" id="GO:0000155">
    <property type="term" value="F:phosphorelay sensor kinase activity"/>
    <property type="evidence" value="ECO:0007669"/>
    <property type="project" value="InterPro"/>
</dbReference>
<dbReference type="InterPro" id="IPR005467">
    <property type="entry name" value="His_kinase_dom"/>
</dbReference>
<comment type="catalytic activity">
    <reaction evidence="1">
        <text>ATP + protein L-histidine = ADP + protein N-phospho-L-histidine.</text>
        <dbReference type="EC" id="2.7.13.3"/>
    </reaction>
</comment>
<evidence type="ECO:0000256" key="8">
    <source>
        <dbReference type="ARBA" id="ARBA00023012"/>
    </source>
</evidence>
<dbReference type="PANTHER" id="PTHR43065:SF10">
    <property type="entry name" value="PEROXIDE STRESS-ACTIVATED HISTIDINE KINASE MAK3"/>
    <property type="match status" value="1"/>
</dbReference>
<dbReference type="Pfam" id="PF13426">
    <property type="entry name" value="PAS_9"/>
    <property type="match status" value="1"/>
</dbReference>
<dbReference type="InterPro" id="IPR036890">
    <property type="entry name" value="HATPase_C_sf"/>
</dbReference>
<dbReference type="SUPFAM" id="SSF47384">
    <property type="entry name" value="Homodimeric domain of signal transducing histidine kinase"/>
    <property type="match status" value="1"/>
</dbReference>
<dbReference type="Pfam" id="PF00512">
    <property type="entry name" value="HisKA"/>
    <property type="match status" value="1"/>
</dbReference>
<dbReference type="KEGG" id="dmm:dnm_071820"/>
<dbReference type="Gene3D" id="3.30.565.10">
    <property type="entry name" value="Histidine kinase-like ATPase, C-terminal domain"/>
    <property type="match status" value="1"/>
</dbReference>
<dbReference type="CDD" id="cd00130">
    <property type="entry name" value="PAS"/>
    <property type="match status" value="1"/>
</dbReference>
<evidence type="ECO:0000256" key="7">
    <source>
        <dbReference type="ARBA" id="ARBA00022840"/>
    </source>
</evidence>
<dbReference type="SMART" id="SM00091">
    <property type="entry name" value="PAS"/>
    <property type="match status" value="1"/>
</dbReference>
<dbReference type="Gene3D" id="3.30.450.20">
    <property type="entry name" value="PAS domain"/>
    <property type="match status" value="1"/>
</dbReference>
<protein>
    <recommendedName>
        <fullName evidence="2">histidine kinase</fullName>
        <ecNumber evidence="2">2.7.13.3</ecNumber>
    </recommendedName>
</protein>
<dbReference type="InterPro" id="IPR036097">
    <property type="entry name" value="HisK_dim/P_sf"/>
</dbReference>
<dbReference type="Proteomes" id="UP000663722">
    <property type="component" value="Chromosome"/>
</dbReference>
<dbReference type="InterPro" id="IPR035965">
    <property type="entry name" value="PAS-like_dom_sf"/>
</dbReference>
<keyword evidence="5" id="KW-0547">Nucleotide-binding</keyword>
<evidence type="ECO:0000256" key="6">
    <source>
        <dbReference type="ARBA" id="ARBA00022777"/>
    </source>
</evidence>
<evidence type="ECO:0000256" key="2">
    <source>
        <dbReference type="ARBA" id="ARBA00012438"/>
    </source>
</evidence>
<keyword evidence="6 11" id="KW-0418">Kinase</keyword>
<dbReference type="PANTHER" id="PTHR43065">
    <property type="entry name" value="SENSOR HISTIDINE KINASE"/>
    <property type="match status" value="1"/>
</dbReference>
<dbReference type="InterPro" id="IPR000014">
    <property type="entry name" value="PAS"/>
</dbReference>
<evidence type="ECO:0000256" key="4">
    <source>
        <dbReference type="ARBA" id="ARBA00022679"/>
    </source>
</evidence>
<reference evidence="11" key="1">
    <citation type="journal article" date="2021" name="Microb. Physiol.">
        <title>Proteogenomic Insights into the Physiology of Marine, Sulfate-Reducing, Filamentous Desulfonema limicola and Desulfonema magnum.</title>
        <authorList>
            <person name="Schnaars V."/>
            <person name="Wohlbrand L."/>
            <person name="Scheve S."/>
            <person name="Hinrichs C."/>
            <person name="Reinhardt R."/>
            <person name="Rabus R."/>
        </authorList>
    </citation>
    <scope>NUCLEOTIDE SEQUENCE</scope>
    <source>
        <strain evidence="11">4be13</strain>
    </source>
</reference>
<keyword evidence="7" id="KW-0067">ATP-binding</keyword>
<dbReference type="EMBL" id="CP061800">
    <property type="protein sequence ID" value="QTA91117.1"/>
    <property type="molecule type" value="Genomic_DNA"/>
</dbReference>
<dbReference type="NCBIfam" id="TIGR00229">
    <property type="entry name" value="sensory_box"/>
    <property type="match status" value="1"/>
</dbReference>
<dbReference type="PROSITE" id="PS50112">
    <property type="entry name" value="PAS"/>
    <property type="match status" value="1"/>
</dbReference>
<feature type="domain" description="Histidine kinase" evidence="9">
    <location>
        <begin position="300"/>
        <end position="431"/>
    </location>
</feature>
<evidence type="ECO:0000313" key="12">
    <source>
        <dbReference type="Proteomes" id="UP000663722"/>
    </source>
</evidence>
<dbReference type="SUPFAM" id="SSF55785">
    <property type="entry name" value="PYP-like sensor domain (PAS domain)"/>
    <property type="match status" value="1"/>
</dbReference>
<organism evidence="11 12">
    <name type="scientific">Desulfonema magnum</name>
    <dbReference type="NCBI Taxonomy" id="45655"/>
    <lineage>
        <taxon>Bacteria</taxon>
        <taxon>Pseudomonadati</taxon>
        <taxon>Thermodesulfobacteriota</taxon>
        <taxon>Desulfobacteria</taxon>
        <taxon>Desulfobacterales</taxon>
        <taxon>Desulfococcaceae</taxon>
        <taxon>Desulfonema</taxon>
    </lineage>
</organism>
<proteinExistence type="predicted"/>
<dbReference type="EC" id="2.7.13.3" evidence="2"/>
<dbReference type="GO" id="GO:0005524">
    <property type="term" value="F:ATP binding"/>
    <property type="evidence" value="ECO:0007669"/>
    <property type="project" value="UniProtKB-KW"/>
</dbReference>
<dbReference type="AlphaFoldDB" id="A0A975BT45"/>
<keyword evidence="12" id="KW-1185">Reference proteome</keyword>
<dbReference type="Gene3D" id="1.10.287.130">
    <property type="match status" value="1"/>
</dbReference>
<evidence type="ECO:0000259" key="10">
    <source>
        <dbReference type="PROSITE" id="PS50112"/>
    </source>
</evidence>
<sequence>MKLNRHTFDLSAFLLHNRDDIIREWVSRLHADVGYLYSQRPLKELIRTVSEAFYGDFHVLVHNDFTYIDRFIEKITQIRLETKFSLSQVQKAFEIYRSIVIPLLAKETAIDDFLENVIRINQCLSYTIQRFSDYFQAMHERTIREHNLRLEKEVRVRTAELRESELKYKTLVEEITDGYFVIQEEVIVFANRAFCKMHGYSAREVIGEKFYHFIVPEHREQAIEMYNKSILKKPAPRIFEYLRLTKEGRTFPTEITARRTHFEDRLWNIGICRDMTERIEMEQRVRKAEQMAYIGQLTTSLSHEIRNPLSAVKMNLQILRKNDQIRGNDQRRVDISVREVIRLEGILKELLDFAKPLRLNIGECDINRVLCACVELLEIKFEQKKLAAICSFHPEVPMIRADQKKLEQAFINLLLNAFEASDPRGKILITTCYASKEYPPGLK</sequence>
<feature type="domain" description="PAS" evidence="10">
    <location>
        <begin position="164"/>
        <end position="233"/>
    </location>
</feature>
<keyword evidence="4" id="KW-0808">Transferase</keyword>
<gene>
    <name evidence="11" type="ORF">dnm_071820</name>
</gene>
<evidence type="ECO:0000256" key="3">
    <source>
        <dbReference type="ARBA" id="ARBA00022553"/>
    </source>
</evidence>
<evidence type="ECO:0000259" key="9">
    <source>
        <dbReference type="PROSITE" id="PS50109"/>
    </source>
</evidence>
<dbReference type="InterPro" id="IPR003661">
    <property type="entry name" value="HisK_dim/P_dom"/>
</dbReference>
<accession>A0A975BT45</accession>
<keyword evidence="3" id="KW-0597">Phosphoprotein</keyword>